<reference evidence="2" key="2">
    <citation type="submission" date="2022-01" db="EMBL/GenBank/DDBJ databases">
        <authorList>
            <person name="Yamashiro T."/>
            <person name="Shiraishi A."/>
            <person name="Satake H."/>
            <person name="Nakayama K."/>
        </authorList>
    </citation>
    <scope>NUCLEOTIDE SEQUENCE</scope>
</reference>
<accession>A0ABQ4YAA4</accession>
<keyword evidence="1" id="KW-0812">Transmembrane</keyword>
<evidence type="ECO:0000313" key="3">
    <source>
        <dbReference type="Proteomes" id="UP001151760"/>
    </source>
</evidence>
<proteinExistence type="predicted"/>
<reference evidence="2" key="1">
    <citation type="journal article" date="2022" name="Int. J. Mol. Sci.">
        <title>Draft Genome of Tanacetum Coccineum: Genomic Comparison of Closely Related Tanacetum-Family Plants.</title>
        <authorList>
            <person name="Yamashiro T."/>
            <person name="Shiraishi A."/>
            <person name="Nakayama K."/>
            <person name="Satake H."/>
        </authorList>
    </citation>
    <scope>NUCLEOTIDE SEQUENCE</scope>
</reference>
<gene>
    <name evidence="2" type="ORF">Tco_0707465</name>
</gene>
<protein>
    <submittedName>
        <fullName evidence="2">Uncharacterized protein</fullName>
    </submittedName>
</protein>
<comment type="caution">
    <text evidence="2">The sequence shown here is derived from an EMBL/GenBank/DDBJ whole genome shotgun (WGS) entry which is preliminary data.</text>
</comment>
<keyword evidence="1" id="KW-1133">Transmembrane helix</keyword>
<evidence type="ECO:0000256" key="1">
    <source>
        <dbReference type="SAM" id="Phobius"/>
    </source>
</evidence>
<organism evidence="2 3">
    <name type="scientific">Tanacetum coccineum</name>
    <dbReference type="NCBI Taxonomy" id="301880"/>
    <lineage>
        <taxon>Eukaryota</taxon>
        <taxon>Viridiplantae</taxon>
        <taxon>Streptophyta</taxon>
        <taxon>Embryophyta</taxon>
        <taxon>Tracheophyta</taxon>
        <taxon>Spermatophyta</taxon>
        <taxon>Magnoliopsida</taxon>
        <taxon>eudicotyledons</taxon>
        <taxon>Gunneridae</taxon>
        <taxon>Pentapetalae</taxon>
        <taxon>asterids</taxon>
        <taxon>campanulids</taxon>
        <taxon>Asterales</taxon>
        <taxon>Asteraceae</taxon>
        <taxon>Asteroideae</taxon>
        <taxon>Anthemideae</taxon>
        <taxon>Anthemidinae</taxon>
        <taxon>Tanacetum</taxon>
    </lineage>
</organism>
<sequence length="179" mass="20603">MKAKFSSSSECVVPVNTFSIQLSPMLLDFLYFQVLPSHLISRDPSIFLMIYLLHESLTDERLWNFHSFVNTIVLDYSESFHGCFMMYSASFLGFIISTKSGFDGITFLFASVILWNLARWRKIFKELDGYDCNEEFVVMVLCYLVLWWSGEFSSSLIPLEGPIKLNGSLQPIKDDSQDV</sequence>
<evidence type="ECO:0000313" key="2">
    <source>
        <dbReference type="EMBL" id="GJS74624.1"/>
    </source>
</evidence>
<dbReference type="Proteomes" id="UP001151760">
    <property type="component" value="Unassembled WGS sequence"/>
</dbReference>
<keyword evidence="1" id="KW-0472">Membrane</keyword>
<name>A0ABQ4YAA4_9ASTR</name>
<feature type="transmembrane region" description="Helical" evidence="1">
    <location>
        <begin position="84"/>
        <end position="115"/>
    </location>
</feature>
<keyword evidence="3" id="KW-1185">Reference proteome</keyword>
<dbReference type="EMBL" id="BQNB010010244">
    <property type="protein sequence ID" value="GJS74624.1"/>
    <property type="molecule type" value="Genomic_DNA"/>
</dbReference>